<evidence type="ECO:0000313" key="2">
    <source>
        <dbReference type="EMBL" id="KAJ1123992.1"/>
    </source>
</evidence>
<dbReference type="AlphaFoldDB" id="A0AAV7P9Q8"/>
<proteinExistence type="predicted"/>
<feature type="compositionally biased region" description="Basic and acidic residues" evidence="1">
    <location>
        <begin position="140"/>
        <end position="167"/>
    </location>
</feature>
<protein>
    <submittedName>
        <fullName evidence="2">Uncharacterized protein</fullName>
    </submittedName>
</protein>
<accession>A0AAV7P9Q8</accession>
<reference evidence="2" key="1">
    <citation type="journal article" date="2022" name="bioRxiv">
        <title>Sequencing and chromosome-scale assembly of the giantPleurodeles waltlgenome.</title>
        <authorList>
            <person name="Brown T."/>
            <person name="Elewa A."/>
            <person name="Iarovenko S."/>
            <person name="Subramanian E."/>
            <person name="Araus A.J."/>
            <person name="Petzold A."/>
            <person name="Susuki M."/>
            <person name="Suzuki K.-i.T."/>
            <person name="Hayashi T."/>
            <person name="Toyoda A."/>
            <person name="Oliveira C."/>
            <person name="Osipova E."/>
            <person name="Leigh N.D."/>
            <person name="Simon A."/>
            <person name="Yun M.H."/>
        </authorList>
    </citation>
    <scope>NUCLEOTIDE SEQUENCE</scope>
    <source>
        <strain evidence="2">20211129_DDA</strain>
        <tissue evidence="2">Liver</tissue>
    </source>
</reference>
<evidence type="ECO:0000256" key="1">
    <source>
        <dbReference type="SAM" id="MobiDB-lite"/>
    </source>
</evidence>
<feature type="region of interest" description="Disordered" evidence="1">
    <location>
        <begin position="97"/>
        <end position="179"/>
    </location>
</feature>
<organism evidence="2 3">
    <name type="scientific">Pleurodeles waltl</name>
    <name type="common">Iberian ribbed newt</name>
    <dbReference type="NCBI Taxonomy" id="8319"/>
    <lineage>
        <taxon>Eukaryota</taxon>
        <taxon>Metazoa</taxon>
        <taxon>Chordata</taxon>
        <taxon>Craniata</taxon>
        <taxon>Vertebrata</taxon>
        <taxon>Euteleostomi</taxon>
        <taxon>Amphibia</taxon>
        <taxon>Batrachia</taxon>
        <taxon>Caudata</taxon>
        <taxon>Salamandroidea</taxon>
        <taxon>Salamandridae</taxon>
        <taxon>Pleurodelinae</taxon>
        <taxon>Pleurodeles</taxon>
    </lineage>
</organism>
<keyword evidence="3" id="KW-1185">Reference proteome</keyword>
<dbReference type="Proteomes" id="UP001066276">
    <property type="component" value="Chromosome 7"/>
</dbReference>
<gene>
    <name evidence="2" type="ORF">NDU88_002456</name>
</gene>
<comment type="caution">
    <text evidence="2">The sequence shown here is derived from an EMBL/GenBank/DDBJ whole genome shotgun (WGS) entry which is preliminary data.</text>
</comment>
<dbReference type="EMBL" id="JANPWB010000011">
    <property type="protein sequence ID" value="KAJ1123992.1"/>
    <property type="molecule type" value="Genomic_DNA"/>
</dbReference>
<name>A0AAV7P9Q8_PLEWA</name>
<evidence type="ECO:0000313" key="3">
    <source>
        <dbReference type="Proteomes" id="UP001066276"/>
    </source>
</evidence>
<sequence length="232" mass="25191">MRQNWRPSYCTGGQNTQQVQAHLKAGRFCPPGWHEGPPTGEWRCLAAPVRDLGLLPAVPSRYPRFFPLPTPGCDAQLGLPHSLLPLSLALIPRSPVRRAPVQRSSPPLCTADGAGAGRAEEAEPEAATNTRSGVSAPRTAPEDRALTDLKGSLEDRPGKHGAREPKEPGTGSVSRGGWWGPCEHQASRHSWKARSVSFNTGHHRRWGLKLRGQGNTQEEGRVYGEGLETSRL</sequence>